<dbReference type="InterPro" id="IPR000033">
    <property type="entry name" value="LDLR_classB_rpt"/>
</dbReference>
<name>A0A8H5IQL7_9HYPO</name>
<dbReference type="PANTHER" id="PTHR46513">
    <property type="entry name" value="VITELLOGENIN RECEPTOR-LIKE PROTEIN-RELATED-RELATED"/>
    <property type="match status" value="1"/>
</dbReference>
<sequence length="230" mass="25879">MLHPSELRTVLNHMEKMPDGITIDHQNGFMYWTNMGPTFKSNGGSIERSRLDGSERTTVVMRCHLGRSNVEVRVSSGSTADDRKEMCRWCVGITVDESNGNSNWAQKGPSKEFQGHILRAKIDDPTHIETVFDNLPETIDLEFDESTQTLYWTDGGDPPPGNSLNRAFIGDLSSEPERDGLVRGFIYCQPEDEDKDKDSAVCWYRIGVKNGSMIKANRPSTNRNAHVDQL</sequence>
<dbReference type="EMBL" id="JAAOAO010000444">
    <property type="protein sequence ID" value="KAF5541695.1"/>
    <property type="molecule type" value="Genomic_DNA"/>
</dbReference>
<reference evidence="1 2" key="1">
    <citation type="submission" date="2020-05" db="EMBL/GenBank/DDBJ databases">
        <title>Identification and distribution of gene clusters putatively required for synthesis of sphingolipid metabolism inhibitors in phylogenetically diverse species of the filamentous fungus Fusarium.</title>
        <authorList>
            <person name="Kim H.-S."/>
            <person name="Busman M."/>
            <person name="Brown D.W."/>
            <person name="Divon H."/>
            <person name="Uhlig S."/>
            <person name="Proctor R.H."/>
        </authorList>
    </citation>
    <scope>NUCLEOTIDE SEQUENCE [LARGE SCALE GENOMIC DNA]</scope>
    <source>
        <strain evidence="1 2">NRRL 25196</strain>
    </source>
</reference>
<dbReference type="InterPro" id="IPR011042">
    <property type="entry name" value="6-blade_b-propeller_TolB-like"/>
</dbReference>
<keyword evidence="2" id="KW-1185">Reference proteome</keyword>
<gene>
    <name evidence="1" type="ORF">FNAPI_10156</name>
</gene>
<evidence type="ECO:0000313" key="1">
    <source>
        <dbReference type="EMBL" id="KAF5541695.1"/>
    </source>
</evidence>
<dbReference type="Proteomes" id="UP000574317">
    <property type="component" value="Unassembled WGS sequence"/>
</dbReference>
<organism evidence="1 2">
    <name type="scientific">Fusarium napiforme</name>
    <dbReference type="NCBI Taxonomy" id="42672"/>
    <lineage>
        <taxon>Eukaryota</taxon>
        <taxon>Fungi</taxon>
        <taxon>Dikarya</taxon>
        <taxon>Ascomycota</taxon>
        <taxon>Pezizomycotina</taxon>
        <taxon>Sordariomycetes</taxon>
        <taxon>Hypocreomycetidae</taxon>
        <taxon>Hypocreales</taxon>
        <taxon>Nectriaceae</taxon>
        <taxon>Fusarium</taxon>
        <taxon>Fusarium fujikuroi species complex</taxon>
    </lineage>
</organism>
<protein>
    <submittedName>
        <fullName evidence="1">Alcohol dehydrogenase</fullName>
    </submittedName>
</protein>
<accession>A0A8H5IQL7</accession>
<dbReference type="InterPro" id="IPR050778">
    <property type="entry name" value="Cueball_EGF_LRP_Nidogen"/>
</dbReference>
<dbReference type="SUPFAM" id="SSF63825">
    <property type="entry name" value="YWTD domain"/>
    <property type="match status" value="1"/>
</dbReference>
<comment type="caution">
    <text evidence="1">The sequence shown here is derived from an EMBL/GenBank/DDBJ whole genome shotgun (WGS) entry which is preliminary data.</text>
</comment>
<evidence type="ECO:0000313" key="2">
    <source>
        <dbReference type="Proteomes" id="UP000574317"/>
    </source>
</evidence>
<proteinExistence type="predicted"/>
<dbReference type="Gene3D" id="2.120.10.30">
    <property type="entry name" value="TolB, C-terminal domain"/>
    <property type="match status" value="1"/>
</dbReference>
<dbReference type="SMART" id="SM00135">
    <property type="entry name" value="LY"/>
    <property type="match status" value="2"/>
</dbReference>
<dbReference type="AlphaFoldDB" id="A0A8H5IQL7"/>